<dbReference type="InParanoid" id="A0A0V0QT54"/>
<dbReference type="Proteomes" id="UP000054937">
    <property type="component" value="Unassembled WGS sequence"/>
</dbReference>
<feature type="domain" description="Protein kinase" evidence="1">
    <location>
        <begin position="1"/>
        <end position="301"/>
    </location>
</feature>
<dbReference type="InterPro" id="IPR001245">
    <property type="entry name" value="Ser-Thr/Tyr_kinase_cat_dom"/>
</dbReference>
<sequence length="306" mass="36562">MEKLLISQNSNFKIQNLYFDDSQSGFKYFHTENNTQIMKISMHDKDQPYKCNSRCKVLKKENSYQISYQLLSDEKILQHTNVFQEKQELFLDSSTKIYGCTVTMEKANCCVFKQIFKKKNYQPFKLTLETSIKICECIKFIHDKGMAHNNIKSENFLHFYEGDQIKIGGLGYLSKDDEKFTFQQFYRIFKKRKDFASYEIQKALNERYSLLGPDLNIDFKKSDIFDLGYVLFELVYQVKFQHFFGYPLNYQKFLKNFKKNFTVQGNQKQEFFYPIIKNCLNQNMDDRNDIDNILTILNNKLQDMSD</sequence>
<dbReference type="Gene3D" id="1.10.510.10">
    <property type="entry name" value="Transferase(Phosphotransferase) domain 1"/>
    <property type="match status" value="1"/>
</dbReference>
<dbReference type="PROSITE" id="PS50011">
    <property type="entry name" value="PROTEIN_KINASE_DOM"/>
    <property type="match status" value="1"/>
</dbReference>
<dbReference type="Pfam" id="PF07714">
    <property type="entry name" value="PK_Tyr_Ser-Thr"/>
    <property type="match status" value="1"/>
</dbReference>
<dbReference type="GO" id="GO:0005524">
    <property type="term" value="F:ATP binding"/>
    <property type="evidence" value="ECO:0007669"/>
    <property type="project" value="InterPro"/>
</dbReference>
<dbReference type="AlphaFoldDB" id="A0A0V0QT54"/>
<keyword evidence="2" id="KW-0808">Transferase</keyword>
<keyword evidence="3" id="KW-1185">Reference proteome</keyword>
<keyword evidence="2" id="KW-0418">Kinase</keyword>
<comment type="caution">
    <text evidence="2">The sequence shown here is derived from an EMBL/GenBank/DDBJ whole genome shotgun (WGS) entry which is preliminary data.</text>
</comment>
<name>A0A0V0QT54_PSEPJ</name>
<evidence type="ECO:0000313" key="3">
    <source>
        <dbReference type="Proteomes" id="UP000054937"/>
    </source>
</evidence>
<organism evidence="2 3">
    <name type="scientific">Pseudocohnilembus persalinus</name>
    <name type="common">Ciliate</name>
    <dbReference type="NCBI Taxonomy" id="266149"/>
    <lineage>
        <taxon>Eukaryota</taxon>
        <taxon>Sar</taxon>
        <taxon>Alveolata</taxon>
        <taxon>Ciliophora</taxon>
        <taxon>Intramacronucleata</taxon>
        <taxon>Oligohymenophorea</taxon>
        <taxon>Scuticociliatia</taxon>
        <taxon>Philasterida</taxon>
        <taxon>Pseudocohnilembidae</taxon>
        <taxon>Pseudocohnilembus</taxon>
    </lineage>
</organism>
<dbReference type="InterPro" id="IPR011009">
    <property type="entry name" value="Kinase-like_dom_sf"/>
</dbReference>
<dbReference type="InterPro" id="IPR000719">
    <property type="entry name" value="Prot_kinase_dom"/>
</dbReference>
<dbReference type="PANTHER" id="PTHR24362">
    <property type="entry name" value="SERINE/THREONINE-PROTEIN KINASE NEK"/>
    <property type="match status" value="1"/>
</dbReference>
<dbReference type="EMBL" id="LDAU01000106">
    <property type="protein sequence ID" value="KRX05555.1"/>
    <property type="molecule type" value="Genomic_DNA"/>
</dbReference>
<reference evidence="2 3" key="1">
    <citation type="journal article" date="2015" name="Sci. Rep.">
        <title>Genome of the facultative scuticociliatosis pathogen Pseudocohnilembus persalinus provides insight into its virulence through horizontal gene transfer.</title>
        <authorList>
            <person name="Xiong J."/>
            <person name="Wang G."/>
            <person name="Cheng J."/>
            <person name="Tian M."/>
            <person name="Pan X."/>
            <person name="Warren A."/>
            <person name="Jiang C."/>
            <person name="Yuan D."/>
            <person name="Miao W."/>
        </authorList>
    </citation>
    <scope>NUCLEOTIDE SEQUENCE [LARGE SCALE GENOMIC DNA]</scope>
    <source>
        <strain evidence="2">36N120E</strain>
    </source>
</reference>
<dbReference type="SMART" id="SM00220">
    <property type="entry name" value="S_TKc"/>
    <property type="match status" value="1"/>
</dbReference>
<evidence type="ECO:0000259" key="1">
    <source>
        <dbReference type="PROSITE" id="PS50011"/>
    </source>
</evidence>
<gene>
    <name evidence="2" type="ORF">PPERSA_12733</name>
</gene>
<dbReference type="PANTHER" id="PTHR24362:SF309">
    <property type="entry name" value="PROTEIN KINASE DOMAIN-CONTAINING PROTEIN"/>
    <property type="match status" value="1"/>
</dbReference>
<evidence type="ECO:0000313" key="2">
    <source>
        <dbReference type="EMBL" id="KRX05555.1"/>
    </source>
</evidence>
<protein>
    <submittedName>
        <fullName evidence="2">Protein kinase-like domain</fullName>
    </submittedName>
</protein>
<accession>A0A0V0QT54</accession>
<proteinExistence type="predicted"/>
<dbReference type="GO" id="GO:0004672">
    <property type="term" value="F:protein kinase activity"/>
    <property type="evidence" value="ECO:0007669"/>
    <property type="project" value="InterPro"/>
</dbReference>
<dbReference type="SUPFAM" id="SSF56112">
    <property type="entry name" value="Protein kinase-like (PK-like)"/>
    <property type="match status" value="1"/>
</dbReference>